<reference evidence="9 10" key="1">
    <citation type="submission" date="2018-05" db="EMBL/GenBank/DDBJ databases">
        <authorList>
            <person name="Goeker M."/>
            <person name="Huntemann M."/>
            <person name="Clum A."/>
            <person name="Pillay M."/>
            <person name="Palaniappan K."/>
            <person name="Varghese N."/>
            <person name="Mikhailova N."/>
            <person name="Stamatis D."/>
            <person name="Reddy T."/>
            <person name="Daum C."/>
            <person name="Shapiro N."/>
            <person name="Ivanova N."/>
            <person name="Kyrpides N."/>
            <person name="Woyke T."/>
        </authorList>
    </citation>
    <scope>NUCLEOTIDE SEQUENCE [LARGE SCALE GENOMIC DNA]</scope>
    <source>
        <strain evidence="9 10">DSM 26524</strain>
    </source>
</reference>
<dbReference type="AlphaFoldDB" id="A0AB73SZV3"/>
<evidence type="ECO:0000256" key="4">
    <source>
        <dbReference type="ARBA" id="ARBA00022692"/>
    </source>
</evidence>
<evidence type="ECO:0000313" key="9">
    <source>
        <dbReference type="EMBL" id="PWJ73035.1"/>
    </source>
</evidence>
<feature type="domain" description="ABC transmembrane type-1" evidence="8">
    <location>
        <begin position="68"/>
        <end position="282"/>
    </location>
</feature>
<dbReference type="InterPro" id="IPR000515">
    <property type="entry name" value="MetI-like"/>
</dbReference>
<keyword evidence="6 7" id="KW-0472">Membrane</keyword>
<dbReference type="Proteomes" id="UP000245412">
    <property type="component" value="Unassembled WGS sequence"/>
</dbReference>
<keyword evidence="2 7" id="KW-0813">Transport</keyword>
<evidence type="ECO:0000256" key="7">
    <source>
        <dbReference type="RuleBase" id="RU363032"/>
    </source>
</evidence>
<comment type="subcellular location">
    <subcellularLocation>
        <location evidence="1 7">Cell membrane</location>
        <topology evidence="1 7">Multi-pass membrane protein</topology>
    </subcellularLocation>
</comment>
<accession>A0AB73SZV3</accession>
<name>A0AB73SZV3_9FIRM</name>
<sequence>MNKMLGNKKAICFFTLPTIIVFTVFVFYPILQTAYRSFFEWDGLNTAVFTGLANYKELFADDLFYESLKNGLIFAVILVTVQVGLATLLTFAMMNHKIRGKRFFKTAFFIPVVLSVTVVCQLWSAIYNPEFGLINNIFEALGISYRQDWLSNMNLAIFAVTFVNVWQYTGYQFAIIYAGAKAIPEDYLEAAKIDGASDWKVNTRIILPLLKDTYRMCVVFAITGGLNAFAHMNLLTKGGPGTSTYTLTYMTFRNAFTIGEFGYGCASAIILVLQCLLATVIINKIFSSREDNL</sequence>
<dbReference type="Pfam" id="PF00528">
    <property type="entry name" value="BPD_transp_1"/>
    <property type="match status" value="1"/>
</dbReference>
<comment type="caution">
    <text evidence="9">The sequence shown here is derived from an EMBL/GenBank/DDBJ whole genome shotgun (WGS) entry which is preliminary data.</text>
</comment>
<dbReference type="GO" id="GO:0055085">
    <property type="term" value="P:transmembrane transport"/>
    <property type="evidence" value="ECO:0007669"/>
    <property type="project" value="InterPro"/>
</dbReference>
<proteinExistence type="inferred from homology"/>
<evidence type="ECO:0000256" key="2">
    <source>
        <dbReference type="ARBA" id="ARBA00022448"/>
    </source>
</evidence>
<dbReference type="InterPro" id="IPR051393">
    <property type="entry name" value="ABC_transporter_permease"/>
</dbReference>
<evidence type="ECO:0000256" key="3">
    <source>
        <dbReference type="ARBA" id="ARBA00022475"/>
    </source>
</evidence>
<evidence type="ECO:0000256" key="6">
    <source>
        <dbReference type="ARBA" id="ARBA00023136"/>
    </source>
</evidence>
<dbReference type="PANTHER" id="PTHR30193">
    <property type="entry name" value="ABC TRANSPORTER PERMEASE PROTEIN"/>
    <property type="match status" value="1"/>
</dbReference>
<dbReference type="CDD" id="cd06261">
    <property type="entry name" value="TM_PBP2"/>
    <property type="match status" value="1"/>
</dbReference>
<evidence type="ECO:0000256" key="5">
    <source>
        <dbReference type="ARBA" id="ARBA00022989"/>
    </source>
</evidence>
<evidence type="ECO:0000259" key="8">
    <source>
        <dbReference type="PROSITE" id="PS50928"/>
    </source>
</evidence>
<feature type="transmembrane region" description="Helical" evidence="7">
    <location>
        <begin position="72"/>
        <end position="94"/>
    </location>
</feature>
<evidence type="ECO:0000313" key="10">
    <source>
        <dbReference type="Proteomes" id="UP000245412"/>
    </source>
</evidence>
<feature type="transmembrane region" description="Helical" evidence="7">
    <location>
        <begin position="12"/>
        <end position="31"/>
    </location>
</feature>
<dbReference type="InterPro" id="IPR035906">
    <property type="entry name" value="MetI-like_sf"/>
</dbReference>
<comment type="similarity">
    <text evidence="7">Belongs to the binding-protein-dependent transport system permease family.</text>
</comment>
<keyword evidence="10" id="KW-1185">Reference proteome</keyword>
<feature type="transmembrane region" description="Helical" evidence="7">
    <location>
        <begin position="213"/>
        <end position="230"/>
    </location>
</feature>
<dbReference type="EMBL" id="QGGY01000014">
    <property type="protein sequence ID" value="PWJ73035.1"/>
    <property type="molecule type" value="Genomic_DNA"/>
</dbReference>
<evidence type="ECO:0000256" key="1">
    <source>
        <dbReference type="ARBA" id="ARBA00004651"/>
    </source>
</evidence>
<organism evidence="9 10">
    <name type="scientific">Murimonas intestini</name>
    <dbReference type="NCBI Taxonomy" id="1337051"/>
    <lineage>
        <taxon>Bacteria</taxon>
        <taxon>Bacillati</taxon>
        <taxon>Bacillota</taxon>
        <taxon>Clostridia</taxon>
        <taxon>Lachnospirales</taxon>
        <taxon>Lachnospiraceae</taxon>
        <taxon>Murimonas</taxon>
    </lineage>
</organism>
<feature type="transmembrane region" description="Helical" evidence="7">
    <location>
        <begin position="106"/>
        <end position="126"/>
    </location>
</feature>
<keyword evidence="4 7" id="KW-0812">Transmembrane</keyword>
<dbReference type="PANTHER" id="PTHR30193:SF37">
    <property type="entry name" value="INNER MEMBRANE ABC TRANSPORTER PERMEASE PROTEIN YCJO"/>
    <property type="match status" value="1"/>
</dbReference>
<feature type="transmembrane region" description="Helical" evidence="7">
    <location>
        <begin position="149"/>
        <end position="166"/>
    </location>
</feature>
<dbReference type="PROSITE" id="PS50928">
    <property type="entry name" value="ABC_TM1"/>
    <property type="match status" value="1"/>
</dbReference>
<keyword evidence="3" id="KW-1003">Cell membrane</keyword>
<gene>
    <name evidence="9" type="ORF">C7383_1142</name>
</gene>
<dbReference type="Gene3D" id="1.10.3720.10">
    <property type="entry name" value="MetI-like"/>
    <property type="match status" value="1"/>
</dbReference>
<dbReference type="GO" id="GO:0005886">
    <property type="term" value="C:plasma membrane"/>
    <property type="evidence" value="ECO:0007669"/>
    <property type="project" value="UniProtKB-SubCell"/>
</dbReference>
<dbReference type="RefSeq" id="WP_109747902.1">
    <property type="nucleotide sequence ID" value="NZ_JANKBI010000014.1"/>
</dbReference>
<dbReference type="SUPFAM" id="SSF161098">
    <property type="entry name" value="MetI-like"/>
    <property type="match status" value="1"/>
</dbReference>
<protein>
    <submittedName>
        <fullName evidence="9">Raffinose/stachyose/melibiose transport system permease protein</fullName>
    </submittedName>
</protein>
<keyword evidence="5 7" id="KW-1133">Transmembrane helix</keyword>
<feature type="transmembrane region" description="Helical" evidence="7">
    <location>
        <begin position="261"/>
        <end position="282"/>
    </location>
</feature>